<name>A0A2M3ZR15_9DIPT</name>
<accession>A0A2M3ZR15</accession>
<organism evidence="2">
    <name type="scientific">Anopheles braziliensis</name>
    <dbReference type="NCBI Taxonomy" id="58242"/>
    <lineage>
        <taxon>Eukaryota</taxon>
        <taxon>Metazoa</taxon>
        <taxon>Ecdysozoa</taxon>
        <taxon>Arthropoda</taxon>
        <taxon>Hexapoda</taxon>
        <taxon>Insecta</taxon>
        <taxon>Pterygota</taxon>
        <taxon>Neoptera</taxon>
        <taxon>Endopterygota</taxon>
        <taxon>Diptera</taxon>
        <taxon>Nematocera</taxon>
        <taxon>Culicoidea</taxon>
        <taxon>Culicidae</taxon>
        <taxon>Anophelinae</taxon>
        <taxon>Anopheles</taxon>
    </lineage>
</organism>
<evidence type="ECO:0000256" key="1">
    <source>
        <dbReference type="SAM" id="SignalP"/>
    </source>
</evidence>
<feature type="signal peptide" evidence="1">
    <location>
        <begin position="1"/>
        <end position="21"/>
    </location>
</feature>
<keyword evidence="1" id="KW-0732">Signal</keyword>
<feature type="chain" id="PRO_5014973291" evidence="1">
    <location>
        <begin position="22"/>
        <end position="72"/>
    </location>
</feature>
<protein>
    <submittedName>
        <fullName evidence="2">Putative secreted peptide</fullName>
    </submittedName>
</protein>
<evidence type="ECO:0000313" key="2">
    <source>
        <dbReference type="EMBL" id="MBW30979.1"/>
    </source>
</evidence>
<proteinExistence type="predicted"/>
<reference evidence="2" key="1">
    <citation type="submission" date="2018-01" db="EMBL/GenBank/DDBJ databases">
        <title>An insight into the sialome of Amazonian anophelines.</title>
        <authorList>
            <person name="Ribeiro J.M."/>
            <person name="Scarpassa V."/>
            <person name="Calvo E."/>
        </authorList>
    </citation>
    <scope>NUCLEOTIDE SEQUENCE</scope>
    <source>
        <tissue evidence="2">Salivary glands</tissue>
    </source>
</reference>
<dbReference type="EMBL" id="GGFM01010228">
    <property type="protein sequence ID" value="MBW30979.1"/>
    <property type="molecule type" value="Transcribed_RNA"/>
</dbReference>
<sequence length="72" mass="8467">MMLYRLVLGIVLNLFFSHYSSIRTATTPSNNSIEFNSNGFVIALCRIFVVEEFQLFDDHGLLMGRWFHFELF</sequence>
<dbReference type="AlphaFoldDB" id="A0A2M3ZR15"/>